<sequence>MSAGLFLAAAFSVEAAPPPGHPSPNAAMQLMRPGVEQSAALKRTGVALDAIDANEYTYIEVDEAGRSYWIATARMKIVRGDMVQFEDGVTMAQFYSKLLKRTFDSVMFVGSVSTTPGGK</sequence>
<evidence type="ECO:0000313" key="1">
    <source>
        <dbReference type="EMBL" id="NMG75108.1"/>
    </source>
</evidence>
<proteinExistence type="predicted"/>
<gene>
    <name evidence="1" type="ORF">GPA25_10110</name>
</gene>
<dbReference type="RefSeq" id="WP_169260256.1">
    <property type="nucleotide sequence ID" value="NZ_WTVQ01000014.1"/>
</dbReference>
<dbReference type="Proteomes" id="UP000648984">
    <property type="component" value="Unassembled WGS sequence"/>
</dbReference>
<accession>A0ABX1Q9W8</accession>
<evidence type="ECO:0000313" key="2">
    <source>
        <dbReference type="Proteomes" id="UP000648984"/>
    </source>
</evidence>
<reference evidence="1 2" key="1">
    <citation type="submission" date="2019-12" db="EMBL/GenBank/DDBJ databases">
        <title>Comparative genomics gives insights into the taxonomy of the Azoarcus-Aromatoleum group and reveals separate origins of nif in the plant-associated Azoarcus and non-plant-associated Aromatoleum sub-groups.</title>
        <authorList>
            <person name="Lafos M."/>
            <person name="Maluk M."/>
            <person name="Batista M."/>
            <person name="Junghare M."/>
            <person name="Carmona M."/>
            <person name="Faoro H."/>
            <person name="Cruz L.M."/>
            <person name="Battistoni F."/>
            <person name="De Souza E."/>
            <person name="Pedrosa F."/>
            <person name="Chen W.-M."/>
            <person name="Poole P.S."/>
            <person name="Dixon R.A."/>
            <person name="James E.K."/>
        </authorList>
    </citation>
    <scope>NUCLEOTIDE SEQUENCE [LARGE SCALE GENOMIC DNA]</scope>
    <source>
        <strain evidence="1 2">22Lin</strain>
    </source>
</reference>
<keyword evidence="2" id="KW-1185">Reference proteome</keyword>
<comment type="caution">
    <text evidence="1">The sequence shown here is derived from an EMBL/GenBank/DDBJ whole genome shotgun (WGS) entry which is preliminary data.</text>
</comment>
<organism evidence="1 2">
    <name type="scientific">Aromatoleum diolicum</name>
    <dbReference type="NCBI Taxonomy" id="75796"/>
    <lineage>
        <taxon>Bacteria</taxon>
        <taxon>Pseudomonadati</taxon>
        <taxon>Pseudomonadota</taxon>
        <taxon>Betaproteobacteria</taxon>
        <taxon>Rhodocyclales</taxon>
        <taxon>Rhodocyclaceae</taxon>
        <taxon>Aromatoleum</taxon>
    </lineage>
</organism>
<protein>
    <submittedName>
        <fullName evidence="1">Uncharacterized protein</fullName>
    </submittedName>
</protein>
<name>A0ABX1Q9W8_9RHOO</name>
<dbReference type="EMBL" id="WTVQ01000014">
    <property type="protein sequence ID" value="NMG75108.1"/>
    <property type="molecule type" value="Genomic_DNA"/>
</dbReference>